<dbReference type="Proteomes" id="UP000001582">
    <property type="component" value="Chromosome"/>
</dbReference>
<dbReference type="HOGENOM" id="CLU_2619248_0_0_6"/>
<dbReference type="AlphaFoldDB" id="A6VCQ6"/>
<dbReference type="Pfam" id="PF04229">
    <property type="entry name" value="GrpB"/>
    <property type="match status" value="1"/>
</dbReference>
<accession>A6VCQ6</accession>
<dbReference type="InterPro" id="IPR007344">
    <property type="entry name" value="GrpB/CoaE"/>
</dbReference>
<evidence type="ECO:0000313" key="1">
    <source>
        <dbReference type="EMBL" id="ABR83339.1"/>
    </source>
</evidence>
<proteinExistence type="predicted"/>
<name>A6VCQ6_PSEP7</name>
<dbReference type="SUPFAM" id="SSF81301">
    <property type="entry name" value="Nucleotidyltransferase"/>
    <property type="match status" value="1"/>
</dbReference>
<dbReference type="InterPro" id="IPR043519">
    <property type="entry name" value="NT_sf"/>
</dbReference>
<dbReference type="Gene3D" id="3.30.460.10">
    <property type="entry name" value="Beta Polymerase, domain 2"/>
    <property type="match status" value="1"/>
</dbReference>
<organism evidence="1 2">
    <name type="scientific">Pseudomonas paraeruginosa (strain DSM 24068 / PA7)</name>
    <name type="common">Pseudomonas aeruginosa (strain PA7)</name>
    <dbReference type="NCBI Taxonomy" id="381754"/>
    <lineage>
        <taxon>Bacteria</taxon>
        <taxon>Pseudomonadati</taxon>
        <taxon>Pseudomonadota</taxon>
        <taxon>Gammaproteobacteria</taxon>
        <taxon>Pseudomonadales</taxon>
        <taxon>Pseudomonadaceae</taxon>
        <taxon>Pseudomonas</taxon>
        <taxon>Pseudomonas paraeruginosa</taxon>
    </lineage>
</organism>
<reference evidence="1 2" key="2">
    <citation type="journal article" date="2010" name="PLoS ONE">
        <title>Complete genome sequence of the multiresistant taxonomic outlier Pseudomonas aeruginosa PA7.</title>
        <authorList>
            <person name="Roy P.H."/>
            <person name="Tetu S.G."/>
            <person name="Larouche A."/>
            <person name="Elbourne L."/>
            <person name="Tremblay S."/>
            <person name="Ren Q."/>
            <person name="Dodson R."/>
            <person name="Harkins D."/>
            <person name="Shay R."/>
            <person name="Watkins K."/>
            <person name="Mahamoud Y."/>
            <person name="Paulsen I.T."/>
        </authorList>
    </citation>
    <scope>NUCLEOTIDE SEQUENCE [LARGE SCALE GENOMIC DNA]</scope>
    <source>
        <strain evidence="1 2">PA7</strain>
    </source>
</reference>
<evidence type="ECO:0000313" key="2">
    <source>
        <dbReference type="Proteomes" id="UP000001582"/>
    </source>
</evidence>
<protein>
    <submittedName>
        <fullName evidence="1">Uncharacterized protein</fullName>
    </submittedName>
</protein>
<reference evidence="1 2" key="1">
    <citation type="submission" date="2007-06" db="EMBL/GenBank/DDBJ databases">
        <authorList>
            <person name="Dodson R.J."/>
            <person name="Harkins D."/>
            <person name="Paulsen I.T."/>
        </authorList>
    </citation>
    <scope>NUCLEOTIDE SEQUENCE [LARGE SCALE GENOMIC DNA]</scope>
    <source>
        <strain evidence="1 2">PA7</strain>
    </source>
</reference>
<sequence>MPPPQPPRFDGQRWSNADDARLYAETKHALARRHPTDREAYTRGKDEVVARILGRALAPNDTVANGGREGSTIQGARG</sequence>
<gene>
    <name evidence="1" type="ordered locus">PSPA7_5519</name>
</gene>
<dbReference type="KEGG" id="pap:PSPA7_5519"/>
<dbReference type="EMBL" id="CP000744">
    <property type="protein sequence ID" value="ABR83339.1"/>
    <property type="molecule type" value="Genomic_DNA"/>
</dbReference>